<dbReference type="EMBL" id="JAANHS010000005">
    <property type="protein sequence ID" value="NHB76845.1"/>
    <property type="molecule type" value="Genomic_DNA"/>
</dbReference>
<keyword evidence="2" id="KW-1185">Reference proteome</keyword>
<dbReference type="SUPFAM" id="SSF55729">
    <property type="entry name" value="Acyl-CoA N-acyltransferases (Nat)"/>
    <property type="match status" value="1"/>
</dbReference>
<comment type="caution">
    <text evidence="1">The sequence shown here is derived from an EMBL/GenBank/DDBJ whole genome shotgun (WGS) entry which is preliminary data.</text>
</comment>
<evidence type="ECO:0000313" key="2">
    <source>
        <dbReference type="Proteomes" id="UP001515660"/>
    </source>
</evidence>
<evidence type="ECO:0000313" key="1">
    <source>
        <dbReference type="EMBL" id="NHB76845.1"/>
    </source>
</evidence>
<name>A0ABX0G7J0_9RHOB</name>
<dbReference type="Pfam" id="PF13444">
    <property type="entry name" value="Acetyltransf_5"/>
    <property type="match status" value="1"/>
</dbReference>
<accession>A0ABX0G7J0</accession>
<dbReference type="InterPro" id="IPR016181">
    <property type="entry name" value="Acyl_CoA_acyltransferase"/>
</dbReference>
<sequence length="278" mass="29273">MLPIRKGKLIARLAHGAGDMRRVMAFRRAAFPRVAGVEEDAHDALSAHVMVEGPEGLLACFRLMLFGWGAGLAQGYAARFYDVGPLSGYARPIAEIGRFCVRPGGVHPDVLRLAWGAMTRIVDEGQAGLLVGCTSFRGAGWEAHRAGLSLLAAEFVGPAEHRPGRKAAEVVGLDLAGPPGDRRAALAGLPPLLRSYLGMGGWVSDHAVVDRELDTLHVFTCVEVDRVPAARAASLRAVAGWRAARGAGPGVSNFKGLAVGVQVSLTPDAALSRRRGPP</sequence>
<gene>
    <name evidence="1" type="ORF">G8O29_08840</name>
</gene>
<proteinExistence type="predicted"/>
<dbReference type="RefSeq" id="WP_166402875.1">
    <property type="nucleotide sequence ID" value="NZ_JAANHS010000005.1"/>
</dbReference>
<reference evidence="1 2" key="1">
    <citation type="journal article" date="2022" name="Microorganisms">
        <title>Genome Sequence and Characterization of a Xanthorhodopsin-Containing, Aerobic Anoxygenic Phototrophic Rhodobacter Species, Isolated from Mesophilic Conditions at Yellowstone National Park.</title>
        <authorList>
            <person name="Kyndt J.A."/>
            <person name="Robertson S."/>
            <person name="Shoffstall I.B."/>
            <person name="Ramaley R.F."/>
            <person name="Meyer T.E."/>
        </authorList>
    </citation>
    <scope>NUCLEOTIDE SEQUENCE [LARGE SCALE GENOMIC DNA]</scope>
    <source>
        <strain evidence="1 2">M37P</strain>
    </source>
</reference>
<protein>
    <submittedName>
        <fullName evidence="1">GNAT family N-acetyltransferase</fullName>
    </submittedName>
</protein>
<dbReference type="Proteomes" id="UP001515660">
    <property type="component" value="Unassembled WGS sequence"/>
</dbReference>
<organism evidence="1 2">
    <name type="scientific">Rhodobacter calidifons</name>
    <dbReference type="NCBI Taxonomy" id="2715277"/>
    <lineage>
        <taxon>Bacteria</taxon>
        <taxon>Pseudomonadati</taxon>
        <taxon>Pseudomonadota</taxon>
        <taxon>Alphaproteobacteria</taxon>
        <taxon>Rhodobacterales</taxon>
        <taxon>Rhodobacter group</taxon>
        <taxon>Rhodobacter</taxon>
    </lineage>
</organism>